<evidence type="ECO:0000256" key="8">
    <source>
        <dbReference type="ARBA" id="ARBA00022840"/>
    </source>
</evidence>
<dbReference type="InterPro" id="IPR011009">
    <property type="entry name" value="Kinase-like_dom_sf"/>
</dbReference>
<organism evidence="12 13">
    <name type="scientific">Pannonibacter tanglangensis</name>
    <dbReference type="NCBI Taxonomy" id="2750084"/>
    <lineage>
        <taxon>Bacteria</taxon>
        <taxon>Pseudomonadati</taxon>
        <taxon>Pseudomonadota</taxon>
        <taxon>Alphaproteobacteria</taxon>
        <taxon>Hyphomicrobiales</taxon>
        <taxon>Stappiaceae</taxon>
        <taxon>Pannonibacter</taxon>
    </lineage>
</organism>
<dbReference type="Pfam" id="PF01636">
    <property type="entry name" value="APH"/>
    <property type="match status" value="1"/>
</dbReference>
<evidence type="ECO:0000256" key="4">
    <source>
        <dbReference type="ARBA" id="ARBA00022490"/>
    </source>
</evidence>
<evidence type="ECO:0000256" key="7">
    <source>
        <dbReference type="ARBA" id="ARBA00022741"/>
    </source>
</evidence>
<evidence type="ECO:0000313" key="12">
    <source>
        <dbReference type="EMBL" id="NBN79492.1"/>
    </source>
</evidence>
<evidence type="ECO:0000259" key="11">
    <source>
        <dbReference type="Pfam" id="PF01636"/>
    </source>
</evidence>
<dbReference type="GO" id="GO:0002949">
    <property type="term" value="P:tRNA threonylcarbamoyladenosine modification"/>
    <property type="evidence" value="ECO:0007669"/>
    <property type="project" value="InterPro"/>
</dbReference>
<dbReference type="Proteomes" id="UP000586722">
    <property type="component" value="Unassembled WGS sequence"/>
</dbReference>
<dbReference type="EMBL" id="JAABLQ010000001">
    <property type="protein sequence ID" value="NBN79492.1"/>
    <property type="molecule type" value="Genomic_DNA"/>
</dbReference>
<dbReference type="GO" id="GO:0005524">
    <property type="term" value="F:ATP binding"/>
    <property type="evidence" value="ECO:0007669"/>
    <property type="project" value="UniProtKB-KW"/>
</dbReference>
<keyword evidence="4" id="KW-0963">Cytoplasm</keyword>
<evidence type="ECO:0000256" key="3">
    <source>
        <dbReference type="ARBA" id="ARBA00019010"/>
    </source>
</evidence>
<gene>
    <name evidence="12" type="primary">tsaE</name>
    <name evidence="12" type="ORF">GWI72_14545</name>
</gene>
<dbReference type="PANTHER" id="PTHR33540:SF2">
    <property type="entry name" value="TRNA THREONYLCARBAMOYLADENOSINE BIOSYNTHESIS PROTEIN TSAE"/>
    <property type="match status" value="1"/>
</dbReference>
<evidence type="ECO:0000256" key="2">
    <source>
        <dbReference type="ARBA" id="ARBA00007599"/>
    </source>
</evidence>
<evidence type="ECO:0000256" key="1">
    <source>
        <dbReference type="ARBA" id="ARBA00004496"/>
    </source>
</evidence>
<dbReference type="GO" id="GO:0046872">
    <property type="term" value="F:metal ion binding"/>
    <property type="evidence" value="ECO:0007669"/>
    <property type="project" value="UniProtKB-KW"/>
</dbReference>
<dbReference type="GO" id="GO:0005737">
    <property type="term" value="C:cytoplasm"/>
    <property type="evidence" value="ECO:0007669"/>
    <property type="project" value="UniProtKB-SubCell"/>
</dbReference>
<keyword evidence="8" id="KW-0067">ATP-binding</keyword>
<keyword evidence="13" id="KW-1185">Reference proteome</keyword>
<evidence type="ECO:0000313" key="13">
    <source>
        <dbReference type="Proteomes" id="UP000586722"/>
    </source>
</evidence>
<dbReference type="NCBIfam" id="TIGR00150">
    <property type="entry name" value="T6A_YjeE"/>
    <property type="match status" value="1"/>
</dbReference>
<reference evidence="13" key="1">
    <citation type="submission" date="2020-01" db="EMBL/GenBank/DDBJ databases">
        <authorList>
            <person name="Fang Y."/>
            <person name="Sun R."/>
            <person name="Nie L."/>
            <person name="He J."/>
            <person name="Hao L."/>
            <person name="Wang L."/>
            <person name="Su S."/>
            <person name="Lv E."/>
            <person name="Zhang Z."/>
            <person name="Xie R."/>
            <person name="Liu H."/>
        </authorList>
    </citation>
    <scope>NUCLEOTIDE SEQUENCE [LARGE SCALE GENOMIC DNA]</scope>
    <source>
        <strain evidence="13">XCT-53</strain>
    </source>
</reference>
<keyword evidence="7" id="KW-0547">Nucleotide-binding</keyword>
<evidence type="ECO:0000256" key="10">
    <source>
        <dbReference type="ARBA" id="ARBA00032441"/>
    </source>
</evidence>
<accession>A0A7X5F492</accession>
<feature type="domain" description="Aminoglycoside phosphotransferase" evidence="11">
    <location>
        <begin position="186"/>
        <end position="438"/>
    </location>
</feature>
<evidence type="ECO:0000256" key="6">
    <source>
        <dbReference type="ARBA" id="ARBA00022723"/>
    </source>
</evidence>
<dbReference type="AlphaFoldDB" id="A0A7X5F492"/>
<dbReference type="Gene3D" id="3.90.1200.10">
    <property type="match status" value="1"/>
</dbReference>
<dbReference type="InterPro" id="IPR027417">
    <property type="entry name" value="P-loop_NTPase"/>
</dbReference>
<dbReference type="Pfam" id="PF02367">
    <property type="entry name" value="TsaE"/>
    <property type="match status" value="1"/>
</dbReference>
<dbReference type="InterPro" id="IPR003442">
    <property type="entry name" value="T6A_TsaE"/>
</dbReference>
<comment type="similarity">
    <text evidence="2">Belongs to the TsaE family.</text>
</comment>
<dbReference type="RefSeq" id="WP_161709029.1">
    <property type="nucleotide sequence ID" value="NZ_JAABLQ010000001.1"/>
</dbReference>
<keyword evidence="6" id="KW-0479">Metal-binding</keyword>
<dbReference type="SUPFAM" id="SSF52540">
    <property type="entry name" value="P-loop containing nucleoside triphosphate hydrolases"/>
    <property type="match status" value="1"/>
</dbReference>
<dbReference type="SUPFAM" id="SSF56112">
    <property type="entry name" value="Protein kinase-like (PK-like)"/>
    <property type="match status" value="1"/>
</dbReference>
<comment type="caution">
    <text evidence="12">The sequence shown here is derived from an EMBL/GenBank/DDBJ whole genome shotgun (WGS) entry which is preliminary data.</text>
</comment>
<dbReference type="PANTHER" id="PTHR33540">
    <property type="entry name" value="TRNA THREONYLCARBAMOYLADENOSINE BIOSYNTHESIS PROTEIN TSAE"/>
    <property type="match status" value="1"/>
</dbReference>
<proteinExistence type="inferred from homology"/>
<name>A0A7X5F492_9HYPH</name>
<comment type="subcellular location">
    <subcellularLocation>
        <location evidence="1">Cytoplasm</location>
    </subcellularLocation>
</comment>
<keyword evidence="9" id="KW-0460">Magnesium</keyword>
<sequence length="515" mass="56704">MAPASATFLLSLDLADEAATLRLADDLAALLSAGDLITLSGDLGAGKSTFARALLRAFAADPALEVPSPTFTLVQTYDLPRLTVSHLDLYRLDEPEEVLELGLDDLVATGAALVEWPEKAAGLLPRGALSLRFEPGQTDDGRRVIFSVADPAHAGRWGERLERTIAIRALMARAGFGFAARRYLIGDAAARTYERLHFDDRTAIVMNAPPLYTLAGPGETPSYGEIVHRARTVTPFLALTEELRRRGYAAPQIHAADEARCLIVLEDLGSDTLVRDRAPIQERYEAAALLLADMHATAPWSETLPLPDGGSYTIPAYSRRALLTEADLFLDWYVPWRAGVPVSPDFVSADLRAEYHALWNRALDDIAHAETGWVLRDYHSPNIIWREHRSGFDRLGLIDYQDCVLGPLAYDVSSLALDARVDMSVALERHLVEVYVAARRAVTPDFDADAFHAAYAVTAAQRVAKILGLFIRLNLREGKPGYMAHLPRMAGYLDRALAHPVLDGLRTWFHRRIGT</sequence>
<dbReference type="Gene3D" id="3.30.200.20">
    <property type="entry name" value="Phosphorylase Kinase, domain 1"/>
    <property type="match status" value="1"/>
</dbReference>
<dbReference type="InterPro" id="IPR002575">
    <property type="entry name" value="Aminoglycoside_PTrfase"/>
</dbReference>
<dbReference type="Gene3D" id="3.40.50.300">
    <property type="entry name" value="P-loop containing nucleotide triphosphate hydrolases"/>
    <property type="match status" value="1"/>
</dbReference>
<evidence type="ECO:0000256" key="9">
    <source>
        <dbReference type="ARBA" id="ARBA00022842"/>
    </source>
</evidence>
<keyword evidence="5" id="KW-0819">tRNA processing</keyword>
<protein>
    <recommendedName>
        <fullName evidence="3">tRNA threonylcarbamoyladenosine biosynthesis protein TsaE</fullName>
    </recommendedName>
    <alternativeName>
        <fullName evidence="10">t(6)A37 threonylcarbamoyladenosine biosynthesis protein TsaE</fullName>
    </alternativeName>
</protein>
<evidence type="ECO:0000256" key="5">
    <source>
        <dbReference type="ARBA" id="ARBA00022694"/>
    </source>
</evidence>